<name>A0AA86T3J5_9FABA</name>
<dbReference type="Gramene" id="rna-AYBTSS11_LOCUS28461">
    <property type="protein sequence ID" value="CAJ1976324.1"/>
    <property type="gene ID" value="gene-AYBTSS11_LOCUS28461"/>
</dbReference>
<sequence>MGKTLVATRNMGDEIDFIESASTVRLYIAKSIFRGCPRHITAGPNSKEVLIGRVENAM</sequence>
<dbReference type="EMBL" id="OY731407">
    <property type="protein sequence ID" value="CAJ1976324.1"/>
    <property type="molecule type" value="Genomic_DNA"/>
</dbReference>
<organism evidence="1 2">
    <name type="scientific">Sphenostylis stenocarpa</name>
    <dbReference type="NCBI Taxonomy" id="92480"/>
    <lineage>
        <taxon>Eukaryota</taxon>
        <taxon>Viridiplantae</taxon>
        <taxon>Streptophyta</taxon>
        <taxon>Embryophyta</taxon>
        <taxon>Tracheophyta</taxon>
        <taxon>Spermatophyta</taxon>
        <taxon>Magnoliopsida</taxon>
        <taxon>eudicotyledons</taxon>
        <taxon>Gunneridae</taxon>
        <taxon>Pentapetalae</taxon>
        <taxon>rosids</taxon>
        <taxon>fabids</taxon>
        <taxon>Fabales</taxon>
        <taxon>Fabaceae</taxon>
        <taxon>Papilionoideae</taxon>
        <taxon>50 kb inversion clade</taxon>
        <taxon>NPAAA clade</taxon>
        <taxon>indigoferoid/millettioid clade</taxon>
        <taxon>Phaseoleae</taxon>
        <taxon>Sphenostylis</taxon>
    </lineage>
</organism>
<gene>
    <name evidence="1" type="ORF">AYBTSS11_LOCUS28461</name>
</gene>
<proteinExistence type="predicted"/>
<evidence type="ECO:0000313" key="2">
    <source>
        <dbReference type="Proteomes" id="UP001189624"/>
    </source>
</evidence>
<reference evidence="1" key="1">
    <citation type="submission" date="2023-10" db="EMBL/GenBank/DDBJ databases">
        <authorList>
            <person name="Domelevo Entfellner J.-B."/>
        </authorList>
    </citation>
    <scope>NUCLEOTIDE SEQUENCE</scope>
</reference>
<protein>
    <submittedName>
        <fullName evidence="1">Uncharacterized protein</fullName>
    </submittedName>
</protein>
<dbReference type="AlphaFoldDB" id="A0AA86T3J5"/>
<dbReference type="Proteomes" id="UP001189624">
    <property type="component" value="Chromosome 10"/>
</dbReference>
<keyword evidence="2" id="KW-1185">Reference proteome</keyword>
<accession>A0AA86T3J5</accession>
<evidence type="ECO:0000313" key="1">
    <source>
        <dbReference type="EMBL" id="CAJ1976324.1"/>
    </source>
</evidence>